<evidence type="ECO:0000313" key="3">
    <source>
        <dbReference type="Proteomes" id="UP000218231"/>
    </source>
</evidence>
<dbReference type="AlphaFoldDB" id="A0A2A2M2A7"/>
<dbReference type="EMBL" id="LIAE01006226">
    <property type="protein sequence ID" value="PAV92377.1"/>
    <property type="molecule type" value="Genomic_DNA"/>
</dbReference>
<reference evidence="2 3" key="1">
    <citation type="journal article" date="2017" name="Curr. Biol.">
        <title>Genome architecture and evolution of a unichromosomal asexual nematode.</title>
        <authorList>
            <person name="Fradin H."/>
            <person name="Zegar C."/>
            <person name="Gutwein M."/>
            <person name="Lucas J."/>
            <person name="Kovtun M."/>
            <person name="Corcoran D."/>
            <person name="Baugh L.R."/>
            <person name="Kiontke K."/>
            <person name="Gunsalus K."/>
            <person name="Fitch D.H."/>
            <person name="Piano F."/>
        </authorList>
    </citation>
    <scope>NUCLEOTIDE SEQUENCE [LARGE SCALE GENOMIC DNA]</scope>
    <source>
        <strain evidence="2">PF1309</strain>
    </source>
</reference>
<keyword evidence="3" id="KW-1185">Reference proteome</keyword>
<protein>
    <submittedName>
        <fullName evidence="2">Uncharacterized protein</fullName>
    </submittedName>
</protein>
<feature type="region of interest" description="Disordered" evidence="1">
    <location>
        <begin position="74"/>
        <end position="130"/>
    </location>
</feature>
<feature type="region of interest" description="Disordered" evidence="1">
    <location>
        <begin position="322"/>
        <end position="341"/>
    </location>
</feature>
<evidence type="ECO:0000313" key="2">
    <source>
        <dbReference type="EMBL" id="PAV92377.1"/>
    </source>
</evidence>
<feature type="compositionally biased region" description="Basic and acidic residues" evidence="1">
    <location>
        <begin position="324"/>
        <end position="341"/>
    </location>
</feature>
<name>A0A2A2M2A7_9BILA</name>
<organism evidence="2 3">
    <name type="scientific">Diploscapter pachys</name>
    <dbReference type="NCBI Taxonomy" id="2018661"/>
    <lineage>
        <taxon>Eukaryota</taxon>
        <taxon>Metazoa</taxon>
        <taxon>Ecdysozoa</taxon>
        <taxon>Nematoda</taxon>
        <taxon>Chromadorea</taxon>
        <taxon>Rhabditida</taxon>
        <taxon>Rhabditina</taxon>
        <taxon>Rhabditomorpha</taxon>
        <taxon>Rhabditoidea</taxon>
        <taxon>Rhabditidae</taxon>
        <taxon>Diploscapter</taxon>
    </lineage>
</organism>
<comment type="caution">
    <text evidence="2">The sequence shown here is derived from an EMBL/GenBank/DDBJ whole genome shotgun (WGS) entry which is preliminary data.</text>
</comment>
<gene>
    <name evidence="2" type="ORF">WR25_19414</name>
</gene>
<dbReference type="Proteomes" id="UP000218231">
    <property type="component" value="Unassembled WGS sequence"/>
</dbReference>
<sequence>MEVGGLVGDPRQKARDIGMRAQHRGLGIVAGQLRVGQGRMDGAMADRMDRRGHAPAFGFGDQMVPLHLCAQRPLAQRARRGRRGAGGQGLGGGQPRLALHASGHGPDIGTPAPRPNAKGADLPAADPPPRVSVVTRCRVRHALRSRHFETQAQARIAGQAAQADVLRADFGADAVHGRVIVTLQVALHARCEVVEVVPAVADLAVEQAAVAGAEAEAAIRAILPVDVTRHALGNRALGADEHGAQRHVEADDAFDQRAVQVIALGLRGDAGDGLTIELLPAAHHGDIGLDTESARAVRSLGSGVGLRVNGGRRSRVGRRGGRHVLREGGDGKRRCRNGGREGELTHDVNTFIASTRAAGTVSARCPGPSKHGDYGFVAARDGFYRIGRET</sequence>
<accession>A0A2A2M2A7</accession>
<feature type="compositionally biased region" description="Gly residues" evidence="1">
    <location>
        <begin position="84"/>
        <end position="94"/>
    </location>
</feature>
<proteinExistence type="predicted"/>
<evidence type="ECO:0000256" key="1">
    <source>
        <dbReference type="SAM" id="MobiDB-lite"/>
    </source>
</evidence>